<keyword evidence="2" id="KW-1185">Reference proteome</keyword>
<comment type="caution">
    <text evidence="1">The sequence shown here is derived from an EMBL/GenBank/DDBJ whole genome shotgun (WGS) entry which is preliminary data.</text>
</comment>
<evidence type="ECO:0000313" key="1">
    <source>
        <dbReference type="EMBL" id="MBB4686703.1"/>
    </source>
</evidence>
<dbReference type="EMBL" id="JACHMG010000001">
    <property type="protein sequence ID" value="MBB4686703.1"/>
    <property type="molecule type" value="Genomic_DNA"/>
</dbReference>
<dbReference type="Proteomes" id="UP000581769">
    <property type="component" value="Unassembled WGS sequence"/>
</dbReference>
<gene>
    <name evidence="1" type="ORF">BJY18_004188</name>
</gene>
<accession>A0A840IYD3</accession>
<organism evidence="1 2">
    <name type="scientific">Amycolatopsis jiangsuensis</name>
    <dbReference type="NCBI Taxonomy" id="1181879"/>
    <lineage>
        <taxon>Bacteria</taxon>
        <taxon>Bacillati</taxon>
        <taxon>Actinomycetota</taxon>
        <taxon>Actinomycetes</taxon>
        <taxon>Pseudonocardiales</taxon>
        <taxon>Pseudonocardiaceae</taxon>
        <taxon>Amycolatopsis</taxon>
    </lineage>
</organism>
<name>A0A840IYD3_9PSEU</name>
<evidence type="ECO:0000313" key="2">
    <source>
        <dbReference type="Proteomes" id="UP000581769"/>
    </source>
</evidence>
<proteinExistence type="predicted"/>
<dbReference type="AlphaFoldDB" id="A0A840IYD3"/>
<reference evidence="1 2" key="1">
    <citation type="submission" date="2020-08" db="EMBL/GenBank/DDBJ databases">
        <title>Sequencing the genomes of 1000 actinobacteria strains.</title>
        <authorList>
            <person name="Klenk H.-P."/>
        </authorList>
    </citation>
    <scope>NUCLEOTIDE SEQUENCE [LARGE SCALE GENOMIC DNA]</scope>
    <source>
        <strain evidence="1 2">DSM 45859</strain>
    </source>
</reference>
<sequence length="74" mass="8286">MVAVLLTAVESWGRRGAVYWWPWGVTVESRGDVVAVSPWAMGVVWVAGLAWSRCRWWPWDVTVESRGDVVAVSP</sequence>
<protein>
    <submittedName>
        <fullName evidence="1">Multidrug resistance efflux pump</fullName>
    </submittedName>
</protein>